<evidence type="ECO:0000256" key="1">
    <source>
        <dbReference type="ARBA" id="ARBA00005439"/>
    </source>
</evidence>
<keyword evidence="2 6" id="KW-0396">Initiation factor</keyword>
<evidence type="ECO:0000256" key="3">
    <source>
        <dbReference type="ARBA" id="ARBA00022917"/>
    </source>
</evidence>
<gene>
    <name evidence="6" type="ORF">F5Z01DRAFT_676096</name>
</gene>
<reference evidence="6" key="1">
    <citation type="journal article" date="2021" name="IMA Fungus">
        <title>Genomic characterization of three marine fungi, including Emericellopsis atlantica sp. nov. with signatures of a generalist lifestyle and marine biomass degradation.</title>
        <authorList>
            <person name="Hagestad O.C."/>
            <person name="Hou L."/>
            <person name="Andersen J.H."/>
            <person name="Hansen E.H."/>
            <person name="Altermark B."/>
            <person name="Li C."/>
            <person name="Kuhnert E."/>
            <person name="Cox R.J."/>
            <person name="Crous P.W."/>
            <person name="Spatafora J.W."/>
            <person name="Lail K."/>
            <person name="Amirebrahimi M."/>
            <person name="Lipzen A."/>
            <person name="Pangilinan J."/>
            <person name="Andreopoulos W."/>
            <person name="Hayes R.D."/>
            <person name="Ng V."/>
            <person name="Grigoriev I.V."/>
            <person name="Jackson S.A."/>
            <person name="Sutton T.D.S."/>
            <person name="Dobson A.D.W."/>
            <person name="Rama T."/>
        </authorList>
    </citation>
    <scope>NUCLEOTIDE SEQUENCE</scope>
    <source>
        <strain evidence="6">TS7</strain>
    </source>
</reference>
<dbReference type="GO" id="GO:0005739">
    <property type="term" value="C:mitochondrion"/>
    <property type="evidence" value="ECO:0007669"/>
    <property type="project" value="TreeGrafter"/>
</dbReference>
<dbReference type="GO" id="GO:0032790">
    <property type="term" value="P:ribosome disassembly"/>
    <property type="evidence" value="ECO:0007669"/>
    <property type="project" value="TreeGrafter"/>
</dbReference>
<dbReference type="GeneID" id="70296117"/>
<evidence type="ECO:0000256" key="2">
    <source>
        <dbReference type="ARBA" id="ARBA00022540"/>
    </source>
</evidence>
<dbReference type="RefSeq" id="XP_046116134.1">
    <property type="nucleotide sequence ID" value="XM_046265214.1"/>
</dbReference>
<dbReference type="Pfam" id="PF00707">
    <property type="entry name" value="IF3_C"/>
    <property type="match status" value="1"/>
</dbReference>
<dbReference type="GO" id="GO:0070124">
    <property type="term" value="P:mitochondrial translational initiation"/>
    <property type="evidence" value="ECO:0007669"/>
    <property type="project" value="TreeGrafter"/>
</dbReference>
<organism evidence="6 7">
    <name type="scientific">Emericellopsis atlantica</name>
    <dbReference type="NCBI Taxonomy" id="2614577"/>
    <lineage>
        <taxon>Eukaryota</taxon>
        <taxon>Fungi</taxon>
        <taxon>Dikarya</taxon>
        <taxon>Ascomycota</taxon>
        <taxon>Pezizomycotina</taxon>
        <taxon>Sordariomycetes</taxon>
        <taxon>Hypocreomycetidae</taxon>
        <taxon>Hypocreales</taxon>
        <taxon>Bionectriaceae</taxon>
        <taxon>Emericellopsis</taxon>
    </lineage>
</organism>
<keyword evidence="7" id="KW-1185">Reference proteome</keyword>
<dbReference type="GO" id="GO:0043022">
    <property type="term" value="F:ribosome binding"/>
    <property type="evidence" value="ECO:0007669"/>
    <property type="project" value="TreeGrafter"/>
</dbReference>
<accession>A0A9P8CMN9</accession>
<dbReference type="Proteomes" id="UP000887229">
    <property type="component" value="Unassembled WGS sequence"/>
</dbReference>
<feature type="domain" description="Translation initiation factor 3 C-terminal" evidence="5">
    <location>
        <begin position="179"/>
        <end position="268"/>
    </location>
</feature>
<dbReference type="OrthoDB" id="21573at2759"/>
<dbReference type="AlphaFoldDB" id="A0A9P8CMN9"/>
<protein>
    <submittedName>
        <fullName evidence="6">Translation initiation factor IF-3</fullName>
    </submittedName>
</protein>
<comment type="similarity">
    <text evidence="1">Belongs to the IF-3 family.</text>
</comment>
<dbReference type="InterPro" id="IPR001288">
    <property type="entry name" value="Translation_initiation_fac_3"/>
</dbReference>
<name>A0A9P8CMN9_9HYPO</name>
<dbReference type="InterPro" id="IPR019815">
    <property type="entry name" value="Translation_initiation_fac_3_C"/>
</dbReference>
<dbReference type="InterPro" id="IPR036788">
    <property type="entry name" value="T_IF-3_C_sf"/>
</dbReference>
<evidence type="ECO:0000313" key="7">
    <source>
        <dbReference type="Proteomes" id="UP000887229"/>
    </source>
</evidence>
<dbReference type="NCBIfam" id="TIGR00168">
    <property type="entry name" value="infC"/>
    <property type="match status" value="1"/>
</dbReference>
<feature type="region of interest" description="Disordered" evidence="4">
    <location>
        <begin position="252"/>
        <end position="289"/>
    </location>
</feature>
<sequence>MRGQQCVHGSRRALQRVFLAQPEGLQVTRQASPWQCVHQLRTAPQRRRFVTSTPFAASKKEDIDQLEASMKAEEKIDPRYTTRAYQEKTGRARYPQDYEITDPLIRVLDGGTIEGPLNTRFVMSKLMDGESLRMVEPYDPGNPKERIPPTYALCKIIDKNEAYRQAKELKEKKKAQKKVKTKEIELSWGISENDLLTKTTQIGNFLEKGNKVELTLGKKRGGKEVAAKAAAGVLARVRQEIEAKNGMEIQKKTTGEVGGTMKLFLEPKPTPTTKQGGAKTAPEDTGAPS</sequence>
<proteinExistence type="inferred from homology"/>
<dbReference type="Gene3D" id="3.30.110.10">
    <property type="entry name" value="Translation initiation factor 3 (IF-3), C-terminal domain"/>
    <property type="match status" value="1"/>
</dbReference>
<dbReference type="PANTHER" id="PTHR10938:SF0">
    <property type="entry name" value="TRANSLATION INITIATION FACTOR IF-3, MITOCHONDRIAL"/>
    <property type="match status" value="1"/>
</dbReference>
<keyword evidence="3" id="KW-0648">Protein biosynthesis</keyword>
<dbReference type="PANTHER" id="PTHR10938">
    <property type="entry name" value="TRANSLATION INITIATION FACTOR IF-3"/>
    <property type="match status" value="1"/>
</dbReference>
<evidence type="ECO:0000313" key="6">
    <source>
        <dbReference type="EMBL" id="KAG9252210.1"/>
    </source>
</evidence>
<comment type="caution">
    <text evidence="6">The sequence shown here is derived from an EMBL/GenBank/DDBJ whole genome shotgun (WGS) entry which is preliminary data.</text>
</comment>
<evidence type="ECO:0000259" key="5">
    <source>
        <dbReference type="Pfam" id="PF00707"/>
    </source>
</evidence>
<dbReference type="SUPFAM" id="SSF55200">
    <property type="entry name" value="Translation initiation factor IF3, C-terminal domain"/>
    <property type="match status" value="1"/>
</dbReference>
<dbReference type="EMBL" id="MU251263">
    <property type="protein sequence ID" value="KAG9252210.1"/>
    <property type="molecule type" value="Genomic_DNA"/>
</dbReference>
<dbReference type="GO" id="GO:0003743">
    <property type="term" value="F:translation initiation factor activity"/>
    <property type="evidence" value="ECO:0007669"/>
    <property type="project" value="UniProtKB-KW"/>
</dbReference>
<evidence type="ECO:0000256" key="4">
    <source>
        <dbReference type="SAM" id="MobiDB-lite"/>
    </source>
</evidence>